<dbReference type="PANTHER" id="PTHR32472">
    <property type="entry name" value="DNA REPAIR PROTEIN RADA"/>
    <property type="match status" value="1"/>
</dbReference>
<proteinExistence type="predicted"/>
<evidence type="ECO:0000256" key="1">
    <source>
        <dbReference type="SAM" id="MobiDB-lite"/>
    </source>
</evidence>
<organism evidence="3 4">
    <name type="scientific">Apatococcus fuscideae</name>
    <dbReference type="NCBI Taxonomy" id="2026836"/>
    <lineage>
        <taxon>Eukaryota</taxon>
        <taxon>Viridiplantae</taxon>
        <taxon>Chlorophyta</taxon>
        <taxon>core chlorophytes</taxon>
        <taxon>Trebouxiophyceae</taxon>
        <taxon>Chlorellales</taxon>
        <taxon>Chlorellaceae</taxon>
        <taxon>Apatococcus</taxon>
    </lineage>
</organism>
<keyword evidence="4" id="KW-1185">Reference proteome</keyword>
<dbReference type="InterPro" id="IPR014721">
    <property type="entry name" value="Ribsml_uS5_D2-typ_fold_subgr"/>
</dbReference>
<evidence type="ECO:0008006" key="5">
    <source>
        <dbReference type="Google" id="ProtNLM"/>
    </source>
</evidence>
<dbReference type="Pfam" id="PF13541">
    <property type="entry name" value="ChlI"/>
    <property type="match status" value="1"/>
</dbReference>
<dbReference type="InterPro" id="IPR020568">
    <property type="entry name" value="Ribosomal_Su5_D2-typ_SF"/>
</dbReference>
<reference evidence="3 4" key="1">
    <citation type="journal article" date="2024" name="Nat. Commun.">
        <title>Phylogenomics reveals the evolutionary origins of lichenization in chlorophyte algae.</title>
        <authorList>
            <person name="Puginier C."/>
            <person name="Libourel C."/>
            <person name="Otte J."/>
            <person name="Skaloud P."/>
            <person name="Haon M."/>
            <person name="Grisel S."/>
            <person name="Petersen M."/>
            <person name="Berrin J.G."/>
            <person name="Delaux P.M."/>
            <person name="Dal Grande F."/>
            <person name="Keller J."/>
        </authorList>
    </citation>
    <scope>NUCLEOTIDE SEQUENCE [LARGE SCALE GENOMIC DNA]</scope>
    <source>
        <strain evidence="3 4">SAG 2523</strain>
    </source>
</reference>
<name>A0AAW1TB07_9CHLO</name>
<comment type="caution">
    <text evidence="3">The sequence shown here is derived from an EMBL/GenBank/DDBJ whole genome shotgun (WGS) entry which is preliminary data.</text>
</comment>
<dbReference type="AlphaFoldDB" id="A0AAW1TB07"/>
<dbReference type="Gene3D" id="3.30.230.10">
    <property type="match status" value="1"/>
</dbReference>
<evidence type="ECO:0000256" key="2">
    <source>
        <dbReference type="SAM" id="Phobius"/>
    </source>
</evidence>
<feature type="transmembrane region" description="Helical" evidence="2">
    <location>
        <begin position="35"/>
        <end position="52"/>
    </location>
</feature>
<protein>
    <recommendedName>
        <fullName evidence="5">Lon proteolytic domain-containing protein</fullName>
    </recommendedName>
</protein>
<dbReference type="SUPFAM" id="SSF54211">
    <property type="entry name" value="Ribosomal protein S5 domain 2-like"/>
    <property type="match status" value="1"/>
</dbReference>
<dbReference type="GO" id="GO:0000725">
    <property type="term" value="P:recombinational repair"/>
    <property type="evidence" value="ECO:0007669"/>
    <property type="project" value="TreeGrafter"/>
</dbReference>
<feature type="region of interest" description="Disordered" evidence="1">
    <location>
        <begin position="90"/>
        <end position="138"/>
    </location>
</feature>
<keyword evidence="2" id="KW-0812">Transmembrane</keyword>
<dbReference type="Proteomes" id="UP001485043">
    <property type="component" value="Unassembled WGS sequence"/>
</dbReference>
<evidence type="ECO:0000313" key="4">
    <source>
        <dbReference type="Proteomes" id="UP001485043"/>
    </source>
</evidence>
<sequence length="277" mass="29145">MSRSRAVSALAAWQHYTMECKASWAWHAQRRDLRNTVVAGLTSGCLFGAFYLPARGGGRLRGSLLGAGLGASVALPVGYLQQQLQTVVDSKSPAPEIPSTAAGTSGQQREMARRIPRHSSGTTDSGGGNQGPAGRYPNGVNRDRFSLLTAVLQKHAKLRLYTVDIHTNVVGGLAVKEPASDLAIAVAIASSYYESPVPPTIAVIGEIGLGGEIRPVSHLDRRLIEAAKLGFTTAVVPRTPSGMQKQGGKSNRGIATVECATISEALHAVLGPPQHRN</sequence>
<gene>
    <name evidence="3" type="ORF">WJX84_003732</name>
</gene>
<dbReference type="PANTHER" id="PTHR32472:SF10">
    <property type="entry name" value="DNA REPAIR PROTEIN RADA-LIKE PROTEIN"/>
    <property type="match status" value="1"/>
</dbReference>
<keyword evidence="2" id="KW-1133">Transmembrane helix</keyword>
<dbReference type="EMBL" id="JALJOV010000184">
    <property type="protein sequence ID" value="KAK9866160.1"/>
    <property type="molecule type" value="Genomic_DNA"/>
</dbReference>
<accession>A0AAW1TB07</accession>
<keyword evidence="2" id="KW-0472">Membrane</keyword>
<evidence type="ECO:0000313" key="3">
    <source>
        <dbReference type="EMBL" id="KAK9866160.1"/>
    </source>
</evidence>